<dbReference type="InterPro" id="IPR038765">
    <property type="entry name" value="Papain-like_cys_pep_sf"/>
</dbReference>
<proteinExistence type="predicted"/>
<comment type="caution">
    <text evidence="3">The sequence shown here is derived from an EMBL/GenBank/DDBJ whole genome shotgun (WGS) entry which is preliminary data.</text>
</comment>
<gene>
    <name evidence="3" type="ORF">BSTOLATCC_MIC15875</name>
</gene>
<evidence type="ECO:0000313" key="4">
    <source>
        <dbReference type="Proteomes" id="UP001162131"/>
    </source>
</evidence>
<name>A0AAU9INR9_9CILI</name>
<dbReference type="GO" id="GO:0005634">
    <property type="term" value="C:nucleus"/>
    <property type="evidence" value="ECO:0007669"/>
    <property type="project" value="TreeGrafter"/>
</dbReference>
<keyword evidence="1" id="KW-0472">Membrane</keyword>
<accession>A0AAU9INR9</accession>
<dbReference type="InterPro" id="IPR028889">
    <property type="entry name" value="USP"/>
</dbReference>
<dbReference type="GO" id="GO:0016579">
    <property type="term" value="P:protein deubiquitination"/>
    <property type="evidence" value="ECO:0007669"/>
    <property type="project" value="InterPro"/>
</dbReference>
<keyword evidence="1" id="KW-1133">Transmembrane helix</keyword>
<evidence type="ECO:0000256" key="1">
    <source>
        <dbReference type="SAM" id="Phobius"/>
    </source>
</evidence>
<dbReference type="PROSITE" id="PS00972">
    <property type="entry name" value="USP_1"/>
    <property type="match status" value="1"/>
</dbReference>
<dbReference type="PANTHER" id="PTHR24006">
    <property type="entry name" value="UBIQUITIN CARBOXYL-TERMINAL HYDROLASE"/>
    <property type="match status" value="1"/>
</dbReference>
<keyword evidence="4" id="KW-1185">Reference proteome</keyword>
<sequence>MQQEEKEGERSQNRSFKFYLYLLYILSQLGSYCSLIYGAIARYCEGICDFIIWLICCKIRDHKKFEWDNQIENPNYFSQEEIVNYPGIKENYSRKLGIPNFGNTCYLNSVLQILASTPEFSKCLNPDFELSGTLLTIIKMINKYSDTNFQPEINSLLKIIQQSYSDFTLGRQNDSKEIFVIIIDKCSEINENLKDLFFIRKDETIICENGHIEKKEEVETLLLIPQNFNKDISGFIDILEQKSDFSGENKLYCSTCNSLKDASITSKYKLPKFLVFYFPGENPKKRNIKESETFKDKEYELYGIISFYPSYRHYIAFTLDGGIWREYNDISVTEKKPDYYYTYMAFYRHAEKL</sequence>
<keyword evidence="1" id="KW-0812">Transmembrane</keyword>
<evidence type="ECO:0000313" key="3">
    <source>
        <dbReference type="EMBL" id="CAG9316445.1"/>
    </source>
</evidence>
<dbReference type="GO" id="GO:0004843">
    <property type="term" value="F:cysteine-type deubiquitinase activity"/>
    <property type="evidence" value="ECO:0007669"/>
    <property type="project" value="InterPro"/>
</dbReference>
<dbReference type="InterPro" id="IPR018200">
    <property type="entry name" value="USP_CS"/>
</dbReference>
<dbReference type="Pfam" id="PF00443">
    <property type="entry name" value="UCH"/>
    <property type="match status" value="1"/>
</dbReference>
<evidence type="ECO:0000259" key="2">
    <source>
        <dbReference type="PROSITE" id="PS50235"/>
    </source>
</evidence>
<dbReference type="PROSITE" id="PS50235">
    <property type="entry name" value="USP_3"/>
    <property type="match status" value="1"/>
</dbReference>
<dbReference type="InterPro" id="IPR001394">
    <property type="entry name" value="Peptidase_C19_UCH"/>
</dbReference>
<dbReference type="EMBL" id="CAJZBQ010000015">
    <property type="protein sequence ID" value="CAG9316445.1"/>
    <property type="molecule type" value="Genomic_DNA"/>
</dbReference>
<protein>
    <recommendedName>
        <fullName evidence="2">USP domain-containing protein</fullName>
    </recommendedName>
</protein>
<dbReference type="SUPFAM" id="SSF54001">
    <property type="entry name" value="Cysteine proteinases"/>
    <property type="match status" value="1"/>
</dbReference>
<dbReference type="Proteomes" id="UP001162131">
    <property type="component" value="Unassembled WGS sequence"/>
</dbReference>
<dbReference type="Gene3D" id="3.90.70.10">
    <property type="entry name" value="Cysteine proteinases"/>
    <property type="match status" value="1"/>
</dbReference>
<organism evidence="3 4">
    <name type="scientific">Blepharisma stoltei</name>
    <dbReference type="NCBI Taxonomy" id="1481888"/>
    <lineage>
        <taxon>Eukaryota</taxon>
        <taxon>Sar</taxon>
        <taxon>Alveolata</taxon>
        <taxon>Ciliophora</taxon>
        <taxon>Postciliodesmatophora</taxon>
        <taxon>Heterotrichea</taxon>
        <taxon>Heterotrichida</taxon>
        <taxon>Blepharismidae</taxon>
        <taxon>Blepharisma</taxon>
    </lineage>
</organism>
<dbReference type="InterPro" id="IPR050164">
    <property type="entry name" value="Peptidase_C19"/>
</dbReference>
<reference evidence="3" key="1">
    <citation type="submission" date="2021-09" db="EMBL/GenBank/DDBJ databases">
        <authorList>
            <consortium name="AG Swart"/>
            <person name="Singh M."/>
            <person name="Singh A."/>
            <person name="Seah K."/>
            <person name="Emmerich C."/>
        </authorList>
    </citation>
    <scope>NUCLEOTIDE SEQUENCE</scope>
    <source>
        <strain evidence="3">ATCC30299</strain>
    </source>
</reference>
<feature type="transmembrane region" description="Helical" evidence="1">
    <location>
        <begin position="21"/>
        <end position="40"/>
    </location>
</feature>
<feature type="domain" description="USP" evidence="2">
    <location>
        <begin position="96"/>
        <end position="350"/>
    </location>
</feature>
<dbReference type="AlphaFoldDB" id="A0AAU9INR9"/>
<dbReference type="GO" id="GO:0005829">
    <property type="term" value="C:cytosol"/>
    <property type="evidence" value="ECO:0007669"/>
    <property type="project" value="TreeGrafter"/>
</dbReference>